<feature type="domain" description="Integrase catalytic" evidence="3">
    <location>
        <begin position="95"/>
        <end position="262"/>
    </location>
</feature>
<dbReference type="InterPro" id="IPR036397">
    <property type="entry name" value="RNaseH_sf"/>
</dbReference>
<dbReference type="InterPro" id="IPR013103">
    <property type="entry name" value="RVT_2"/>
</dbReference>
<protein>
    <recommendedName>
        <fullName evidence="3">Integrase catalytic domain-containing protein</fullName>
    </recommendedName>
</protein>
<organism evidence="4 5">
    <name type="scientific">Dryococelus australis</name>
    <dbReference type="NCBI Taxonomy" id="614101"/>
    <lineage>
        <taxon>Eukaryota</taxon>
        <taxon>Metazoa</taxon>
        <taxon>Ecdysozoa</taxon>
        <taxon>Arthropoda</taxon>
        <taxon>Hexapoda</taxon>
        <taxon>Insecta</taxon>
        <taxon>Pterygota</taxon>
        <taxon>Neoptera</taxon>
        <taxon>Polyneoptera</taxon>
        <taxon>Phasmatodea</taxon>
        <taxon>Verophasmatodea</taxon>
        <taxon>Anareolatae</taxon>
        <taxon>Phasmatidae</taxon>
        <taxon>Eurycanthinae</taxon>
        <taxon>Dryococelus</taxon>
    </lineage>
</organism>
<dbReference type="SUPFAM" id="SSF53098">
    <property type="entry name" value="Ribonuclease H-like"/>
    <property type="match status" value="1"/>
</dbReference>
<keyword evidence="5" id="KW-1185">Reference proteome</keyword>
<dbReference type="InterPro" id="IPR012337">
    <property type="entry name" value="RNaseH-like_sf"/>
</dbReference>
<evidence type="ECO:0000313" key="5">
    <source>
        <dbReference type="Proteomes" id="UP001159363"/>
    </source>
</evidence>
<dbReference type="PROSITE" id="PS50994">
    <property type="entry name" value="INTEGRASE"/>
    <property type="match status" value="1"/>
</dbReference>
<evidence type="ECO:0000256" key="1">
    <source>
        <dbReference type="ARBA" id="ARBA00022723"/>
    </source>
</evidence>
<dbReference type="InterPro" id="IPR001584">
    <property type="entry name" value="Integrase_cat-core"/>
</dbReference>
<keyword evidence="1" id="KW-0479">Metal-binding</keyword>
<sequence>MVIASEYFAHVEKLKGHSNLSIWKLRIVVLLEAADLYSVDSTEFREGEQDKNWAKRHRSPEIHRNYDRQRSYFHMINNSASLTNVTGIESEIITSKKNENLCAEFKVDIEYQECVLKNVLYFVTFLDDYTHFSVLCLIKNKLDVCDTARNYIVEAESIWNSRVYKLRCDVGGGGEYVANELTDWCREKGVKIDYAPAATPQLNERAERLNRTLMDKTRALLFDSDIEKELWGEALRTATYLLNRSPYATVDTTPAELWYGERQYLSNLKLFGSLAYAKKLRKLGKLDKRRDKFIMVAYTTNGYKLWNLETREISLSRDVTFVELRNPKKSEVVSSRWVFKIKDDNRHKARLVARGCEQKAGLDCSETFSSVVSLNTLRSLIAYTKKENMSLKQFDIKTTFLYGNLEQDVFMLVPEGFEDEQGSVVKLKKSRYDLKQAPRAWNKRFVDFLKAHGLHQLIRDKSVFVNDEGNLILAI</sequence>
<dbReference type="PANTHER" id="PTHR42648">
    <property type="entry name" value="TRANSPOSASE, PUTATIVE-RELATED"/>
    <property type="match status" value="1"/>
</dbReference>
<accession>A0ABQ9G7H7</accession>
<dbReference type="Gene3D" id="3.30.420.10">
    <property type="entry name" value="Ribonuclease H-like superfamily/Ribonuclease H"/>
    <property type="match status" value="1"/>
</dbReference>
<dbReference type="PANTHER" id="PTHR42648:SF28">
    <property type="entry name" value="TRANSPOSON-ENCODED PROTEIN WITH RIBONUCLEASE H-LIKE AND RETROVIRUS ZINC FINGER-LIKE DOMAINS"/>
    <property type="match status" value="1"/>
</dbReference>
<comment type="caution">
    <text evidence="4">The sequence shown here is derived from an EMBL/GenBank/DDBJ whole genome shotgun (WGS) entry which is preliminary data.</text>
</comment>
<dbReference type="Proteomes" id="UP001159363">
    <property type="component" value="Chromosome 14"/>
</dbReference>
<dbReference type="EMBL" id="JARBHB010000015">
    <property type="protein sequence ID" value="KAJ8868067.1"/>
    <property type="molecule type" value="Genomic_DNA"/>
</dbReference>
<evidence type="ECO:0000313" key="4">
    <source>
        <dbReference type="EMBL" id="KAJ8868067.1"/>
    </source>
</evidence>
<keyword evidence="2" id="KW-0378">Hydrolase</keyword>
<proteinExistence type="predicted"/>
<gene>
    <name evidence="4" type="ORF">PR048_031876</name>
</gene>
<dbReference type="InterPro" id="IPR039537">
    <property type="entry name" value="Retrotran_Ty1/copia-like"/>
</dbReference>
<name>A0ABQ9G7H7_9NEOP</name>
<evidence type="ECO:0000259" key="3">
    <source>
        <dbReference type="PROSITE" id="PS50994"/>
    </source>
</evidence>
<reference evidence="4 5" key="1">
    <citation type="submission" date="2023-02" db="EMBL/GenBank/DDBJ databases">
        <title>LHISI_Scaffold_Assembly.</title>
        <authorList>
            <person name="Stuart O.P."/>
            <person name="Cleave R."/>
            <person name="Magrath M.J.L."/>
            <person name="Mikheyev A.S."/>
        </authorList>
    </citation>
    <scope>NUCLEOTIDE SEQUENCE [LARGE SCALE GENOMIC DNA]</scope>
    <source>
        <strain evidence="4">Daus_M_001</strain>
        <tissue evidence="4">Leg muscle</tissue>
    </source>
</reference>
<evidence type="ECO:0000256" key="2">
    <source>
        <dbReference type="ARBA" id="ARBA00022801"/>
    </source>
</evidence>
<dbReference type="Pfam" id="PF07727">
    <property type="entry name" value="RVT_2"/>
    <property type="match status" value="1"/>
</dbReference>